<proteinExistence type="predicted"/>
<name>A0ABR4I3R5_9EURO</name>
<keyword evidence="1" id="KW-1133">Transmembrane helix</keyword>
<keyword evidence="3" id="KW-1185">Reference proteome</keyword>
<reference evidence="2 3" key="1">
    <citation type="submission" date="2024-07" db="EMBL/GenBank/DDBJ databases">
        <title>Section-level genome sequencing and comparative genomics of Aspergillus sections Usti and Cavernicolus.</title>
        <authorList>
            <consortium name="Lawrence Berkeley National Laboratory"/>
            <person name="Nybo J.L."/>
            <person name="Vesth T.C."/>
            <person name="Theobald S."/>
            <person name="Frisvad J.C."/>
            <person name="Larsen T.O."/>
            <person name="Kjaerboelling I."/>
            <person name="Rothschild-Mancinelli K."/>
            <person name="Lyhne E.K."/>
            <person name="Kogle M.E."/>
            <person name="Barry K."/>
            <person name="Clum A."/>
            <person name="Na H."/>
            <person name="Ledsgaard L."/>
            <person name="Lin J."/>
            <person name="Lipzen A."/>
            <person name="Kuo A."/>
            <person name="Riley R."/>
            <person name="Mondo S."/>
            <person name="LaButti K."/>
            <person name="Haridas S."/>
            <person name="Pangalinan J."/>
            <person name="Salamov A.A."/>
            <person name="Simmons B.A."/>
            <person name="Magnuson J.K."/>
            <person name="Chen J."/>
            <person name="Drula E."/>
            <person name="Henrissat B."/>
            <person name="Wiebenga A."/>
            <person name="Lubbers R.J."/>
            <person name="Gomes A.C."/>
            <person name="Makela M.R."/>
            <person name="Stajich J."/>
            <person name="Grigoriev I.V."/>
            <person name="Mortensen U.H."/>
            <person name="De vries R.P."/>
            <person name="Baker S.E."/>
            <person name="Andersen M.R."/>
        </authorList>
    </citation>
    <scope>NUCLEOTIDE SEQUENCE [LARGE SCALE GENOMIC DNA]</scope>
    <source>
        <strain evidence="2 3">CBS 600.67</strain>
    </source>
</reference>
<gene>
    <name evidence="2" type="ORF">BDW59DRAFT_149635</name>
</gene>
<comment type="caution">
    <text evidence="2">The sequence shown here is derived from an EMBL/GenBank/DDBJ whole genome shotgun (WGS) entry which is preliminary data.</text>
</comment>
<feature type="transmembrane region" description="Helical" evidence="1">
    <location>
        <begin position="65"/>
        <end position="90"/>
    </location>
</feature>
<keyword evidence="1" id="KW-0812">Transmembrane</keyword>
<dbReference type="Proteomes" id="UP001610335">
    <property type="component" value="Unassembled WGS sequence"/>
</dbReference>
<evidence type="ECO:0000313" key="3">
    <source>
        <dbReference type="Proteomes" id="UP001610335"/>
    </source>
</evidence>
<organism evidence="2 3">
    <name type="scientific">Aspergillus cavernicola</name>
    <dbReference type="NCBI Taxonomy" id="176166"/>
    <lineage>
        <taxon>Eukaryota</taxon>
        <taxon>Fungi</taxon>
        <taxon>Dikarya</taxon>
        <taxon>Ascomycota</taxon>
        <taxon>Pezizomycotina</taxon>
        <taxon>Eurotiomycetes</taxon>
        <taxon>Eurotiomycetidae</taxon>
        <taxon>Eurotiales</taxon>
        <taxon>Aspergillaceae</taxon>
        <taxon>Aspergillus</taxon>
        <taxon>Aspergillus subgen. Nidulantes</taxon>
    </lineage>
</organism>
<sequence length="801" mass="89791">MATARNPPKRKSHLLSAWRYLRRPYHWATRRSRLLLRAIGLGILAIVHGDESPKILVYKSRRAVLFRSAVHILPACVSLILITLNLHGYFIGRELQGYSGTDDGKLGALQVAAKIQELLILASVAAVILHVLRLKLICKEGLPLGLLGADRSFTQISFFWSLEFWGAVLSYNSRRWRQNYIVVGLLILAGVLATLAGPSTAVLMIPRKLDWPVGGGIFWLNGSESELWPTNLDAEYLQDYICLTDEARLHDFRCPSAGYLPLFSHLSTWWNFPDALHEVQLQDSSIRKVFYVASNIQRIKDTWTYTTSGPSANLQDATVNFYRNGLLHLRTFNNDEPPYPLSLELAESKKFKLKTQVPAVRVSCLEHRPLSLDDTALPITFPKLDQFALYRTGNEAGVIIDVADAVRDYLSARGLVATNDSEVSLVSQAPQLLTIPLNITAGDASSLGLLILKQLGGEGKNMAPLTCTVDARWAKATSIIEASPNGDLLGHDYVRDQTRNVVKTELKSSSYIQTGLNQFHPEDKGSWKHIRIQPDWFDLLSPRVSNASLFNTSTLNPDYLRQENAPDPTLLERLLGLYDLPTADEQNPYITGLRIVAMEVAISMFFTDGLSRCGAHRHRETWRLFPAWDYNHWFETTEQQARTMVRKGDPVETYPMPEVLEGRGATRMVMRAKFFGYALTPMNWFDYLSIALLLTHILLAAVHTIWSLWRGETSEAWDTIPELVALSQQSPPAHTPLLDNTCAGARSMRTMRRVVRVETAAKITGGVAKEALHLTFRESWQERKQDSIPGVEAAYGNGPGP</sequence>
<protein>
    <submittedName>
        <fullName evidence="2">Uncharacterized protein</fullName>
    </submittedName>
</protein>
<evidence type="ECO:0000313" key="2">
    <source>
        <dbReference type="EMBL" id="KAL2822272.1"/>
    </source>
</evidence>
<evidence type="ECO:0000256" key="1">
    <source>
        <dbReference type="SAM" id="Phobius"/>
    </source>
</evidence>
<feature type="transmembrane region" description="Helical" evidence="1">
    <location>
        <begin position="183"/>
        <end position="205"/>
    </location>
</feature>
<dbReference type="EMBL" id="JBFXLS010000059">
    <property type="protein sequence ID" value="KAL2822272.1"/>
    <property type="molecule type" value="Genomic_DNA"/>
</dbReference>
<feature type="transmembrane region" description="Helical" evidence="1">
    <location>
        <begin position="111"/>
        <end position="132"/>
    </location>
</feature>
<keyword evidence="1" id="KW-0472">Membrane</keyword>
<accession>A0ABR4I3R5</accession>